<dbReference type="Proteomes" id="UP001562425">
    <property type="component" value="Unassembled WGS sequence"/>
</dbReference>
<evidence type="ECO:0000313" key="2">
    <source>
        <dbReference type="Proteomes" id="UP001562425"/>
    </source>
</evidence>
<sequence length="45" mass="4654">ANFAVKVHSVPGGTGSHCEFESHRAGGTVNASPEVANFDAKSRQV</sequence>
<gene>
    <name evidence="1" type="ORF">pipiens_000854</name>
</gene>
<proteinExistence type="predicted"/>
<dbReference type="AlphaFoldDB" id="A0ABD1DWS2"/>
<reference evidence="1 2" key="1">
    <citation type="submission" date="2024-05" db="EMBL/GenBank/DDBJ databases">
        <title>Culex pipiens pipiens assembly and annotation.</title>
        <authorList>
            <person name="Alout H."/>
            <person name="Durand T."/>
        </authorList>
    </citation>
    <scope>NUCLEOTIDE SEQUENCE [LARGE SCALE GENOMIC DNA]</scope>
    <source>
        <strain evidence="1">HA-2024</strain>
        <tissue evidence="1">Whole body</tissue>
    </source>
</reference>
<accession>A0ABD1DWS2</accession>
<dbReference type="EMBL" id="JBEHCU010000721">
    <property type="protein sequence ID" value="KAL1404186.1"/>
    <property type="molecule type" value="Genomic_DNA"/>
</dbReference>
<protein>
    <submittedName>
        <fullName evidence="1">Uncharacterized protein</fullName>
    </submittedName>
</protein>
<keyword evidence="2" id="KW-1185">Reference proteome</keyword>
<feature type="non-terminal residue" evidence="1">
    <location>
        <position position="45"/>
    </location>
</feature>
<comment type="caution">
    <text evidence="1">The sequence shown here is derived from an EMBL/GenBank/DDBJ whole genome shotgun (WGS) entry which is preliminary data.</text>
</comment>
<organism evidence="1 2">
    <name type="scientific">Culex pipiens pipiens</name>
    <name type="common">Northern house mosquito</name>
    <dbReference type="NCBI Taxonomy" id="38569"/>
    <lineage>
        <taxon>Eukaryota</taxon>
        <taxon>Metazoa</taxon>
        <taxon>Ecdysozoa</taxon>
        <taxon>Arthropoda</taxon>
        <taxon>Hexapoda</taxon>
        <taxon>Insecta</taxon>
        <taxon>Pterygota</taxon>
        <taxon>Neoptera</taxon>
        <taxon>Endopterygota</taxon>
        <taxon>Diptera</taxon>
        <taxon>Nematocera</taxon>
        <taxon>Culicoidea</taxon>
        <taxon>Culicidae</taxon>
        <taxon>Culicinae</taxon>
        <taxon>Culicini</taxon>
        <taxon>Culex</taxon>
        <taxon>Culex</taxon>
    </lineage>
</organism>
<name>A0ABD1DWS2_CULPP</name>
<evidence type="ECO:0000313" key="1">
    <source>
        <dbReference type="EMBL" id="KAL1404186.1"/>
    </source>
</evidence>
<feature type="non-terminal residue" evidence="1">
    <location>
        <position position="1"/>
    </location>
</feature>